<dbReference type="AlphaFoldDB" id="A0A0J0XRH7"/>
<evidence type="ECO:0000313" key="7">
    <source>
        <dbReference type="EMBL" id="KLT43693.1"/>
    </source>
</evidence>
<comment type="subcellular location">
    <subcellularLocation>
        <location evidence="1">Nucleus</location>
    </subcellularLocation>
</comment>
<name>A0A0J0XRH7_9TREE</name>
<sequence length="390" mass="43528">MVANALRFAAEPTQNNLERSDNIVNGIVAKLVPRVLEGFGVVHLMTLLLTCYCEGQRGRVGSRWLLAAMTVRMMQLMSLQTVDEHAAAVSDLSPLLTHEALRRVAWSVFFLDSTLDGGRLGSGLVDVSLFHIQLPCTEESFMGNDNPRTGSIFESPSEDEGATLGISAHLMRAVLLRRRAFDILLRLRHRNFDALRTESDLVALELSLTEVTTSLPPRYRFSEDTAYLYRQRMPAFLLFHLLLLKVSIVINTTRLALLQKSGATASADIAPLRLERIKHAISISRIVAEGLKHPAPWDMQASAHAYIALEILLFEPRRLTELHDTEQVLSKDVSTSIAPLLVALREGSARSEIVRLLVRRLILHLLTPAYRGRPQVTALRPAVPSEWSRP</sequence>
<evidence type="ECO:0000313" key="8">
    <source>
        <dbReference type="Proteomes" id="UP000053611"/>
    </source>
</evidence>
<evidence type="ECO:0000256" key="5">
    <source>
        <dbReference type="ARBA" id="ARBA00023242"/>
    </source>
</evidence>
<dbReference type="GO" id="GO:0005634">
    <property type="term" value="C:nucleus"/>
    <property type="evidence" value="ECO:0007669"/>
    <property type="project" value="UniProtKB-SubCell"/>
</dbReference>
<dbReference type="OrthoDB" id="5419315at2759"/>
<gene>
    <name evidence="7" type="ORF">CC85DRAFT_42082</name>
</gene>
<dbReference type="STRING" id="879819.A0A0J0XRH7"/>
<feature type="domain" description="Xylanolytic transcriptional activator regulatory" evidence="6">
    <location>
        <begin position="43"/>
        <end position="154"/>
    </location>
</feature>
<keyword evidence="3" id="KW-0805">Transcription regulation</keyword>
<dbReference type="GO" id="GO:0006351">
    <property type="term" value="P:DNA-templated transcription"/>
    <property type="evidence" value="ECO:0007669"/>
    <property type="project" value="InterPro"/>
</dbReference>
<keyword evidence="8" id="KW-1185">Reference proteome</keyword>
<dbReference type="PANTHER" id="PTHR47338:SF7">
    <property type="entry name" value="ZN(II)2CYS6 TRANSCRIPTION FACTOR (EUROFUNG)"/>
    <property type="match status" value="1"/>
</dbReference>
<dbReference type="CDD" id="cd12148">
    <property type="entry name" value="fungal_TF_MHR"/>
    <property type="match status" value="1"/>
</dbReference>
<keyword evidence="2" id="KW-0479">Metal-binding</keyword>
<evidence type="ECO:0000256" key="3">
    <source>
        <dbReference type="ARBA" id="ARBA00023015"/>
    </source>
</evidence>
<protein>
    <recommendedName>
        <fullName evidence="6">Xylanolytic transcriptional activator regulatory domain-containing protein</fullName>
    </recommendedName>
</protein>
<dbReference type="InterPro" id="IPR050815">
    <property type="entry name" value="TF_fung"/>
</dbReference>
<evidence type="ECO:0000259" key="6">
    <source>
        <dbReference type="Pfam" id="PF04082"/>
    </source>
</evidence>
<dbReference type="Pfam" id="PF04082">
    <property type="entry name" value="Fungal_trans"/>
    <property type="match status" value="1"/>
</dbReference>
<dbReference type="InterPro" id="IPR007219">
    <property type="entry name" value="XnlR_reg_dom"/>
</dbReference>
<dbReference type="PANTHER" id="PTHR47338">
    <property type="entry name" value="ZN(II)2CYS6 TRANSCRIPTION FACTOR (EUROFUNG)-RELATED"/>
    <property type="match status" value="1"/>
</dbReference>
<organism evidence="7 8">
    <name type="scientific">Cutaneotrichosporon oleaginosum</name>
    <dbReference type="NCBI Taxonomy" id="879819"/>
    <lineage>
        <taxon>Eukaryota</taxon>
        <taxon>Fungi</taxon>
        <taxon>Dikarya</taxon>
        <taxon>Basidiomycota</taxon>
        <taxon>Agaricomycotina</taxon>
        <taxon>Tremellomycetes</taxon>
        <taxon>Trichosporonales</taxon>
        <taxon>Trichosporonaceae</taxon>
        <taxon>Cutaneotrichosporon</taxon>
    </lineage>
</organism>
<evidence type="ECO:0000256" key="1">
    <source>
        <dbReference type="ARBA" id="ARBA00004123"/>
    </source>
</evidence>
<dbReference type="EMBL" id="KQ087192">
    <property type="protein sequence ID" value="KLT43693.1"/>
    <property type="molecule type" value="Genomic_DNA"/>
</dbReference>
<dbReference type="GeneID" id="28987766"/>
<keyword evidence="5" id="KW-0539">Nucleus</keyword>
<accession>A0A0J0XRH7</accession>
<dbReference type="RefSeq" id="XP_018280184.1">
    <property type="nucleotide sequence ID" value="XM_018427163.1"/>
</dbReference>
<proteinExistence type="predicted"/>
<evidence type="ECO:0000256" key="2">
    <source>
        <dbReference type="ARBA" id="ARBA00022723"/>
    </source>
</evidence>
<dbReference type="Proteomes" id="UP000053611">
    <property type="component" value="Unassembled WGS sequence"/>
</dbReference>
<dbReference type="GO" id="GO:0003677">
    <property type="term" value="F:DNA binding"/>
    <property type="evidence" value="ECO:0007669"/>
    <property type="project" value="InterPro"/>
</dbReference>
<keyword evidence="4" id="KW-0804">Transcription</keyword>
<dbReference type="GO" id="GO:0008270">
    <property type="term" value="F:zinc ion binding"/>
    <property type="evidence" value="ECO:0007669"/>
    <property type="project" value="InterPro"/>
</dbReference>
<reference evidence="7 8" key="1">
    <citation type="submission" date="2015-03" db="EMBL/GenBank/DDBJ databases">
        <title>Genomics and transcriptomics of the oil-accumulating basidiomycete yeast T. oleaginosus allow insights into substrate utilization and the diverse evolutionary trajectories of mating systems in fungi.</title>
        <authorList>
            <consortium name="DOE Joint Genome Institute"/>
            <person name="Kourist R."/>
            <person name="Kracht O."/>
            <person name="Bracharz F."/>
            <person name="Lipzen A."/>
            <person name="Nolan M."/>
            <person name="Ohm R."/>
            <person name="Grigoriev I."/>
            <person name="Sun S."/>
            <person name="Heitman J."/>
            <person name="Bruck T."/>
            <person name="Nowrousian M."/>
        </authorList>
    </citation>
    <scope>NUCLEOTIDE SEQUENCE [LARGE SCALE GENOMIC DNA]</scope>
    <source>
        <strain evidence="7 8">IBC0246</strain>
    </source>
</reference>
<evidence type="ECO:0000256" key="4">
    <source>
        <dbReference type="ARBA" id="ARBA00023163"/>
    </source>
</evidence>
<dbReference type="GO" id="GO:0000981">
    <property type="term" value="F:DNA-binding transcription factor activity, RNA polymerase II-specific"/>
    <property type="evidence" value="ECO:0007669"/>
    <property type="project" value="InterPro"/>
</dbReference>